<evidence type="ECO:0000256" key="1">
    <source>
        <dbReference type="ARBA" id="ARBA00009437"/>
    </source>
</evidence>
<dbReference type="InterPro" id="IPR036388">
    <property type="entry name" value="WH-like_DNA-bd_sf"/>
</dbReference>
<keyword evidence="4" id="KW-0804">Transcription</keyword>
<evidence type="ECO:0000313" key="7">
    <source>
        <dbReference type="Proteomes" id="UP000826550"/>
    </source>
</evidence>
<dbReference type="PANTHER" id="PTHR30346">
    <property type="entry name" value="TRANSCRIPTIONAL DUAL REGULATOR HCAR-RELATED"/>
    <property type="match status" value="1"/>
</dbReference>
<dbReference type="EMBL" id="CP048268">
    <property type="protein sequence ID" value="QYN51968.1"/>
    <property type="molecule type" value="Genomic_DNA"/>
</dbReference>
<dbReference type="PROSITE" id="PS50931">
    <property type="entry name" value="HTH_LYSR"/>
    <property type="match status" value="1"/>
</dbReference>
<feature type="domain" description="HTH lysR-type" evidence="5">
    <location>
        <begin position="1"/>
        <end position="58"/>
    </location>
</feature>
<reference evidence="6 7" key="1">
    <citation type="submission" date="2020-01" db="EMBL/GenBank/DDBJ databases">
        <title>Vast differences in strain-level diversity in the gut microbiota of two closely related honey bee species.</title>
        <authorList>
            <person name="Ellegaard K.M."/>
            <person name="Suenami S."/>
            <person name="Miyazaki R."/>
            <person name="Engel P."/>
        </authorList>
    </citation>
    <scope>NUCLEOTIDE SEQUENCE [LARGE SCALE GENOMIC DNA]</scope>
    <source>
        <strain evidence="6 7">ESL0416</strain>
    </source>
</reference>
<organism evidence="6 7">
    <name type="scientific">Lactobacillus panisapium</name>
    <dbReference type="NCBI Taxonomy" id="2012495"/>
    <lineage>
        <taxon>Bacteria</taxon>
        <taxon>Bacillati</taxon>
        <taxon>Bacillota</taxon>
        <taxon>Bacilli</taxon>
        <taxon>Lactobacillales</taxon>
        <taxon>Lactobacillaceae</taxon>
        <taxon>Lactobacillus</taxon>
    </lineage>
</organism>
<dbReference type="InterPro" id="IPR005119">
    <property type="entry name" value="LysR_subst-bd"/>
</dbReference>
<comment type="similarity">
    <text evidence="1">Belongs to the LysR transcriptional regulatory family.</text>
</comment>
<keyword evidence="3" id="KW-0238">DNA-binding</keyword>
<gene>
    <name evidence="6" type="ORF">GYM71_00360</name>
</gene>
<dbReference type="PANTHER" id="PTHR30346:SF28">
    <property type="entry name" value="HTH-TYPE TRANSCRIPTIONAL REGULATOR CYNR"/>
    <property type="match status" value="1"/>
</dbReference>
<accession>A0ABX8W3E5</accession>
<evidence type="ECO:0000256" key="2">
    <source>
        <dbReference type="ARBA" id="ARBA00023015"/>
    </source>
</evidence>
<dbReference type="Pfam" id="PF00126">
    <property type="entry name" value="HTH_1"/>
    <property type="match status" value="1"/>
</dbReference>
<dbReference type="PRINTS" id="PR00039">
    <property type="entry name" value="HTHLYSR"/>
</dbReference>
<dbReference type="CDD" id="cd05466">
    <property type="entry name" value="PBP2_LTTR_substrate"/>
    <property type="match status" value="1"/>
</dbReference>
<dbReference type="Proteomes" id="UP000826550">
    <property type="component" value="Chromosome"/>
</dbReference>
<protein>
    <submittedName>
        <fullName evidence="6">LysR family transcriptional regulator</fullName>
    </submittedName>
</protein>
<name>A0ABX8W3E5_9LACO</name>
<evidence type="ECO:0000313" key="6">
    <source>
        <dbReference type="EMBL" id="QYN51968.1"/>
    </source>
</evidence>
<keyword evidence="7" id="KW-1185">Reference proteome</keyword>
<dbReference type="InterPro" id="IPR000847">
    <property type="entry name" value="LysR_HTH_N"/>
</dbReference>
<dbReference type="SUPFAM" id="SSF53850">
    <property type="entry name" value="Periplasmic binding protein-like II"/>
    <property type="match status" value="1"/>
</dbReference>
<dbReference type="Gene3D" id="3.40.190.10">
    <property type="entry name" value="Periplasmic binding protein-like II"/>
    <property type="match status" value="2"/>
</dbReference>
<dbReference type="InterPro" id="IPR036390">
    <property type="entry name" value="WH_DNA-bd_sf"/>
</dbReference>
<proteinExistence type="inferred from homology"/>
<evidence type="ECO:0000256" key="4">
    <source>
        <dbReference type="ARBA" id="ARBA00023163"/>
    </source>
</evidence>
<evidence type="ECO:0000256" key="3">
    <source>
        <dbReference type="ARBA" id="ARBA00023125"/>
    </source>
</evidence>
<evidence type="ECO:0000259" key="5">
    <source>
        <dbReference type="PROSITE" id="PS50931"/>
    </source>
</evidence>
<sequence>MDIKRLVTFINLVETQNFTQTAKIMHVTQPTVTNDINAIENELGVKLFNRNKRSVHVTPNGWAFCQKIRPLINSYYSAVQDIQKKNAEDSSQITLGYSYSLFNDLYLPIWIKQFKKIHPEVKFVLENLTHNELKQRLLAGELDVMITTSKESADLNSIKSYQIESETFQAIVPKANPLSKRSSLKLDDFQGERMLFLDGNWAAVDLISLQNRLIQLNDQLNVTYASDLPSLNILIKSGQGIAVGLYCIYAELDASLTYVPLEWEPTVDLIMIMQKNNDQRLPHQFIRFIQDFEKQRMQKKTL</sequence>
<dbReference type="Gene3D" id="1.10.10.10">
    <property type="entry name" value="Winged helix-like DNA-binding domain superfamily/Winged helix DNA-binding domain"/>
    <property type="match status" value="1"/>
</dbReference>
<dbReference type="SUPFAM" id="SSF46785">
    <property type="entry name" value="Winged helix' DNA-binding domain"/>
    <property type="match status" value="1"/>
</dbReference>
<keyword evidence="2" id="KW-0805">Transcription regulation</keyword>
<dbReference type="Pfam" id="PF03466">
    <property type="entry name" value="LysR_substrate"/>
    <property type="match status" value="1"/>
</dbReference>
<dbReference type="RefSeq" id="WP_220220475.1">
    <property type="nucleotide sequence ID" value="NZ_CP048268.1"/>
</dbReference>